<accession>A0A1L7WK59</accession>
<dbReference type="AlphaFoldDB" id="A0A1L7WK59"/>
<dbReference type="EMBL" id="FJOG01000003">
    <property type="protein sequence ID" value="CZR53130.1"/>
    <property type="molecule type" value="Genomic_DNA"/>
</dbReference>
<sequence>MSQQSTETYFSTLEYDDVPELMVYEMESPQIGQDNATSQRSNSSVDMPAIFEQIHELLNESIMKCTLTFDTFEITVVRT</sequence>
<reference evidence="1 2" key="1">
    <citation type="submission" date="2016-03" db="EMBL/GenBank/DDBJ databases">
        <authorList>
            <person name="Ploux O."/>
        </authorList>
    </citation>
    <scope>NUCLEOTIDE SEQUENCE [LARGE SCALE GENOMIC DNA]</scope>
    <source>
        <strain evidence="1 2">UAMH 11012</strain>
    </source>
</reference>
<organism evidence="1 2">
    <name type="scientific">Phialocephala subalpina</name>
    <dbReference type="NCBI Taxonomy" id="576137"/>
    <lineage>
        <taxon>Eukaryota</taxon>
        <taxon>Fungi</taxon>
        <taxon>Dikarya</taxon>
        <taxon>Ascomycota</taxon>
        <taxon>Pezizomycotina</taxon>
        <taxon>Leotiomycetes</taxon>
        <taxon>Helotiales</taxon>
        <taxon>Mollisiaceae</taxon>
        <taxon>Phialocephala</taxon>
        <taxon>Phialocephala fortinii species complex</taxon>
    </lineage>
</organism>
<proteinExistence type="predicted"/>
<protein>
    <submittedName>
        <fullName evidence="1">Uncharacterized protein</fullName>
    </submittedName>
</protein>
<keyword evidence="2" id="KW-1185">Reference proteome</keyword>
<evidence type="ECO:0000313" key="1">
    <source>
        <dbReference type="EMBL" id="CZR53130.1"/>
    </source>
</evidence>
<dbReference type="Proteomes" id="UP000184330">
    <property type="component" value="Unassembled WGS sequence"/>
</dbReference>
<evidence type="ECO:0000313" key="2">
    <source>
        <dbReference type="Proteomes" id="UP000184330"/>
    </source>
</evidence>
<name>A0A1L7WK59_9HELO</name>
<gene>
    <name evidence="1" type="ORF">PAC_03008</name>
</gene>